<feature type="signal peptide" evidence="1">
    <location>
        <begin position="1"/>
        <end position="19"/>
    </location>
</feature>
<keyword evidence="1" id="KW-0732">Signal</keyword>
<dbReference type="InterPro" id="IPR003646">
    <property type="entry name" value="SH3-like_bac-type"/>
</dbReference>
<evidence type="ECO:0000256" key="1">
    <source>
        <dbReference type="SAM" id="SignalP"/>
    </source>
</evidence>
<name>B4D2M4_9BACT</name>
<dbReference type="Gene3D" id="2.30.30.40">
    <property type="entry name" value="SH3 Domains"/>
    <property type="match status" value="1"/>
</dbReference>
<keyword evidence="4" id="KW-1185">Reference proteome</keyword>
<dbReference type="EMBL" id="ABVL01000008">
    <property type="protein sequence ID" value="EDY19464.1"/>
    <property type="molecule type" value="Genomic_DNA"/>
</dbReference>
<evidence type="ECO:0000259" key="2">
    <source>
        <dbReference type="Pfam" id="PF08239"/>
    </source>
</evidence>
<dbReference type="InParanoid" id="B4D2M4"/>
<dbReference type="eggNOG" id="ENOG5033EXT">
    <property type="taxonomic scope" value="Bacteria"/>
</dbReference>
<evidence type="ECO:0000313" key="4">
    <source>
        <dbReference type="Proteomes" id="UP000005824"/>
    </source>
</evidence>
<evidence type="ECO:0000313" key="3">
    <source>
        <dbReference type="EMBL" id="EDY19464.1"/>
    </source>
</evidence>
<sequence precursor="true">MLSLLAGLLLLLLPGAALHAERGVIDDSDGFTYLRAAQSATSAVMALVNAGEVFEFSAGTERTTPPAWLKVKLRNGKTGWMDHSRIRFHFEPSDLKDGGPTDEVNQDKWKGFAYYPTARLAAKGDPKALHTFFRYRGDGAAGEAHEFMANIVLHLAGDDRMAAFASTQSPTSRKDLREFLRDGASLWPFEPKEYLRLHFPKTSAALARR</sequence>
<reference evidence="3 4" key="1">
    <citation type="journal article" date="2011" name="J. Bacteriol.">
        <title>Genome sequence of Chthoniobacter flavus Ellin428, an aerobic heterotrophic soil bacterium.</title>
        <authorList>
            <person name="Kant R."/>
            <person name="van Passel M.W."/>
            <person name="Palva A."/>
            <person name="Lucas S."/>
            <person name="Lapidus A."/>
            <person name="Glavina Del Rio T."/>
            <person name="Dalin E."/>
            <person name="Tice H."/>
            <person name="Bruce D."/>
            <person name="Goodwin L."/>
            <person name="Pitluck S."/>
            <person name="Larimer F.W."/>
            <person name="Land M.L."/>
            <person name="Hauser L."/>
            <person name="Sangwan P."/>
            <person name="de Vos W.M."/>
            <person name="Janssen P.H."/>
            <person name="Smidt H."/>
        </authorList>
    </citation>
    <scope>NUCLEOTIDE SEQUENCE [LARGE SCALE GENOMIC DNA]</scope>
    <source>
        <strain evidence="3 4">Ellin428</strain>
    </source>
</reference>
<feature type="domain" description="SH3b" evidence="2">
    <location>
        <begin position="32"/>
        <end position="84"/>
    </location>
</feature>
<dbReference type="Proteomes" id="UP000005824">
    <property type="component" value="Unassembled WGS sequence"/>
</dbReference>
<dbReference type="Pfam" id="PF08239">
    <property type="entry name" value="SH3_3"/>
    <property type="match status" value="1"/>
</dbReference>
<organism evidence="3 4">
    <name type="scientific">Chthoniobacter flavus Ellin428</name>
    <dbReference type="NCBI Taxonomy" id="497964"/>
    <lineage>
        <taxon>Bacteria</taxon>
        <taxon>Pseudomonadati</taxon>
        <taxon>Verrucomicrobiota</taxon>
        <taxon>Spartobacteria</taxon>
        <taxon>Chthoniobacterales</taxon>
        <taxon>Chthoniobacteraceae</taxon>
        <taxon>Chthoniobacter</taxon>
    </lineage>
</organism>
<dbReference type="RefSeq" id="WP_006980474.1">
    <property type="nucleotide sequence ID" value="NZ_ABVL01000008.1"/>
</dbReference>
<accession>B4D2M4</accession>
<gene>
    <name evidence="3" type="ORF">CfE428DRAFT_3149</name>
</gene>
<comment type="caution">
    <text evidence="3">The sequence shown here is derived from an EMBL/GenBank/DDBJ whole genome shotgun (WGS) entry which is preliminary data.</text>
</comment>
<dbReference type="STRING" id="497964.CfE428DRAFT_3149"/>
<protein>
    <recommendedName>
        <fullName evidence="2">SH3b domain-containing protein</fullName>
    </recommendedName>
</protein>
<feature type="chain" id="PRO_5002802375" description="SH3b domain-containing protein" evidence="1">
    <location>
        <begin position="20"/>
        <end position="209"/>
    </location>
</feature>
<dbReference type="AlphaFoldDB" id="B4D2M4"/>
<proteinExistence type="predicted"/>